<name>A0AAN9TA79_9HEMI</name>
<dbReference type="EMBL" id="JBBCAQ010000034">
    <property type="protein sequence ID" value="KAK7580157.1"/>
    <property type="molecule type" value="Genomic_DNA"/>
</dbReference>
<organism evidence="1 2">
    <name type="scientific">Parthenolecanium corni</name>
    <dbReference type="NCBI Taxonomy" id="536013"/>
    <lineage>
        <taxon>Eukaryota</taxon>
        <taxon>Metazoa</taxon>
        <taxon>Ecdysozoa</taxon>
        <taxon>Arthropoda</taxon>
        <taxon>Hexapoda</taxon>
        <taxon>Insecta</taxon>
        <taxon>Pterygota</taxon>
        <taxon>Neoptera</taxon>
        <taxon>Paraneoptera</taxon>
        <taxon>Hemiptera</taxon>
        <taxon>Sternorrhyncha</taxon>
        <taxon>Coccoidea</taxon>
        <taxon>Coccidae</taxon>
        <taxon>Parthenolecanium</taxon>
    </lineage>
</organism>
<evidence type="ECO:0000313" key="1">
    <source>
        <dbReference type="EMBL" id="KAK7580157.1"/>
    </source>
</evidence>
<keyword evidence="2" id="KW-1185">Reference proteome</keyword>
<sequence length="191" mass="22578">MLITFFDWKVLFYQHIVPTIKPPYNRQQGILHGGLKKITPDSAPCDFRLFLMLKTGLRGRDSTSDHRAVRVCMEIFKVVPLEDYEITMKPKWVQRWNFFMVIVWGQLTQLVLWQPRRHRGARVSQLTAYHGLIKSFGQHIHCRQNLMVPQKIQHLIDHLDPSIGNQLKQFPTDDEDYCLKYLHKRVGNISK</sequence>
<reference evidence="1 2" key="1">
    <citation type="submission" date="2024-03" db="EMBL/GenBank/DDBJ databases">
        <title>Adaptation during the transition from Ophiocordyceps entomopathogen to insect associate is accompanied by gene loss and intensified selection.</title>
        <authorList>
            <person name="Ward C.M."/>
            <person name="Onetto C.A."/>
            <person name="Borneman A.R."/>
        </authorList>
    </citation>
    <scope>NUCLEOTIDE SEQUENCE [LARGE SCALE GENOMIC DNA]</scope>
    <source>
        <strain evidence="1">AWRI1</strain>
        <tissue evidence="1">Single Adult Female</tissue>
    </source>
</reference>
<protein>
    <submittedName>
        <fullName evidence="1">Uncharacterized protein</fullName>
    </submittedName>
</protein>
<comment type="caution">
    <text evidence="1">The sequence shown here is derived from an EMBL/GenBank/DDBJ whole genome shotgun (WGS) entry which is preliminary data.</text>
</comment>
<dbReference type="AlphaFoldDB" id="A0AAN9TA79"/>
<gene>
    <name evidence="1" type="ORF">V9T40_000786</name>
</gene>
<evidence type="ECO:0000313" key="2">
    <source>
        <dbReference type="Proteomes" id="UP001367676"/>
    </source>
</evidence>
<dbReference type="Proteomes" id="UP001367676">
    <property type="component" value="Unassembled WGS sequence"/>
</dbReference>
<accession>A0AAN9TA79</accession>
<proteinExistence type="predicted"/>